<dbReference type="PATRIC" id="fig|414004.10.peg.235"/>
<evidence type="ECO:0000313" key="3">
    <source>
        <dbReference type="EMBL" id="ABK76910.1"/>
    </source>
</evidence>
<dbReference type="InterPro" id="IPR011033">
    <property type="entry name" value="PRC_barrel-like_sf"/>
</dbReference>
<dbReference type="STRING" id="414004.CENSYa_0268"/>
<dbReference type="InterPro" id="IPR041461">
    <property type="entry name" value="CdvA_CC"/>
</dbReference>
<dbReference type="Pfam" id="PF18822">
    <property type="entry name" value="CdvA"/>
    <property type="match status" value="1"/>
</dbReference>
<keyword evidence="4" id="KW-1185">Reference proteome</keyword>
<dbReference type="AlphaFoldDB" id="A0RU93"/>
<evidence type="ECO:0000313" key="4">
    <source>
        <dbReference type="Proteomes" id="UP000000758"/>
    </source>
</evidence>
<accession>A0RU93</accession>
<feature type="compositionally biased region" description="Basic and acidic residues" evidence="1">
    <location>
        <begin position="254"/>
        <end position="273"/>
    </location>
</feature>
<protein>
    <recommendedName>
        <fullName evidence="2">CdvA-like coiled-coil domain-containing protein</fullName>
    </recommendedName>
</protein>
<proteinExistence type="predicted"/>
<reference evidence="3 4" key="1">
    <citation type="journal article" date="2006" name="Proc. Natl. Acad. Sci. U.S.A.">
        <title>Genomic analysis of the uncultivated marine crenarchaeote Cenarchaeum symbiosum.</title>
        <authorList>
            <person name="Hallam S.J."/>
            <person name="Konstantinidis K.T."/>
            <person name="Putnam N."/>
            <person name="Schleper C."/>
            <person name="Watanabe Y."/>
            <person name="Sugahara J."/>
            <person name="Preston C."/>
            <person name="de la Torre J."/>
            <person name="Richardson P.M."/>
            <person name="DeLong E.F."/>
        </authorList>
    </citation>
    <scope>NUCLEOTIDE SEQUENCE [LARGE SCALE GENOMIC DNA]</scope>
    <source>
        <strain evidence="4">A</strain>
    </source>
</reference>
<evidence type="ECO:0000256" key="1">
    <source>
        <dbReference type="SAM" id="MobiDB-lite"/>
    </source>
</evidence>
<feature type="domain" description="CdvA-like coiled-coil" evidence="2">
    <location>
        <begin position="84"/>
        <end position="202"/>
    </location>
</feature>
<dbReference type="EnsemblBacteria" id="ABK76910">
    <property type="protein sequence ID" value="ABK76910"/>
    <property type="gene ID" value="CENSYa_0268"/>
</dbReference>
<feature type="region of interest" description="Disordered" evidence="1">
    <location>
        <begin position="219"/>
        <end position="273"/>
    </location>
</feature>
<organism evidence="3 4">
    <name type="scientific">Cenarchaeum symbiosum (strain A)</name>
    <dbReference type="NCBI Taxonomy" id="414004"/>
    <lineage>
        <taxon>Archaea</taxon>
        <taxon>Nitrososphaerota</taxon>
        <taxon>Candidatus Cenarchaeales</taxon>
        <taxon>Candidatus Cenarchaeaceae</taxon>
        <taxon>Candidatus Cenarchaeum</taxon>
    </lineage>
</organism>
<dbReference type="SUPFAM" id="SSF50346">
    <property type="entry name" value="PRC-barrel domain"/>
    <property type="match status" value="1"/>
</dbReference>
<dbReference type="Proteomes" id="UP000000758">
    <property type="component" value="Chromosome"/>
</dbReference>
<dbReference type="EMBL" id="DP000238">
    <property type="protein sequence ID" value="ABK76910.1"/>
    <property type="molecule type" value="Genomic_DNA"/>
</dbReference>
<name>A0RU93_CENSY</name>
<sequence>MSNDDMRIIGKAVKDMYGTPVGKVVGAMTDIDGTVLSAGVDCGSRGLVQVPFEQLVIQGDVVIFIPKWRLDSQRLLREKGLTLRRLRALMEIVSENDEMKDDASMVNEKYRSQLATFDEPEKEINSRLQERLSELDEQMKSVKMLVFDARIQFKSGEIPESVFESVRAQTAGMIERITHENAEISNVQRRIADLGIDVREALDASPAHLQDSALSYLGDQPEAESKLPEAPQAEPQPAISAEAFPEPPQSGTAEVEHAAQPERADWLTRMETQ</sequence>
<dbReference type="HOGENOM" id="CLU_082930_0_0_2"/>
<feature type="compositionally biased region" description="Low complexity" evidence="1">
    <location>
        <begin position="228"/>
        <end position="243"/>
    </location>
</feature>
<gene>
    <name evidence="3" type="ordered locus">CENSYa_0268</name>
</gene>
<dbReference type="KEGG" id="csy:CENSYa_0268"/>
<evidence type="ECO:0000259" key="2">
    <source>
        <dbReference type="Pfam" id="PF18822"/>
    </source>
</evidence>